<evidence type="ECO:0000313" key="4">
    <source>
        <dbReference type="EMBL" id="SDJ96798.1"/>
    </source>
</evidence>
<dbReference type="Pfam" id="PF00571">
    <property type="entry name" value="CBS"/>
    <property type="match status" value="2"/>
</dbReference>
<dbReference type="SMART" id="SM00116">
    <property type="entry name" value="CBS"/>
    <property type="match status" value="2"/>
</dbReference>
<dbReference type="InterPro" id="IPR000644">
    <property type="entry name" value="CBS_dom"/>
</dbReference>
<dbReference type="EMBL" id="FNEM01000016">
    <property type="protein sequence ID" value="SDJ96798.1"/>
    <property type="molecule type" value="Genomic_DNA"/>
</dbReference>
<keyword evidence="5" id="KW-1185">Reference proteome</keyword>
<name>A0A1G8Y1W1_9GAMM</name>
<evidence type="ECO:0000256" key="2">
    <source>
        <dbReference type="PROSITE-ProRule" id="PRU00703"/>
    </source>
</evidence>
<dbReference type="PANTHER" id="PTHR43080">
    <property type="entry name" value="CBS DOMAIN-CONTAINING PROTEIN CBSX3, MITOCHONDRIAL"/>
    <property type="match status" value="1"/>
</dbReference>
<evidence type="ECO:0000259" key="3">
    <source>
        <dbReference type="PROSITE" id="PS51371"/>
    </source>
</evidence>
<dbReference type="RefSeq" id="WP_176819346.1">
    <property type="nucleotide sequence ID" value="NZ_FNEM01000016.1"/>
</dbReference>
<evidence type="ECO:0000256" key="1">
    <source>
        <dbReference type="ARBA" id="ARBA00023122"/>
    </source>
</evidence>
<reference evidence="5" key="1">
    <citation type="submission" date="2016-10" db="EMBL/GenBank/DDBJ databases">
        <authorList>
            <person name="Varghese N."/>
            <person name="Submissions S."/>
        </authorList>
    </citation>
    <scope>NUCLEOTIDE SEQUENCE [LARGE SCALE GENOMIC DNA]</scope>
    <source>
        <strain evidence="5">DSM 23317</strain>
    </source>
</reference>
<feature type="domain" description="CBS" evidence="3">
    <location>
        <begin position="105"/>
        <end position="166"/>
    </location>
</feature>
<dbReference type="SUPFAM" id="SSF54631">
    <property type="entry name" value="CBS-domain pair"/>
    <property type="match status" value="1"/>
</dbReference>
<dbReference type="AlphaFoldDB" id="A0A1G8Y1W1"/>
<feature type="domain" description="CBS" evidence="3">
    <location>
        <begin position="11"/>
        <end position="72"/>
    </location>
</feature>
<protein>
    <submittedName>
        <fullName evidence="4">CBS domain-containing protein</fullName>
    </submittedName>
</protein>
<dbReference type="InterPro" id="IPR051257">
    <property type="entry name" value="Diverse_CBS-Domain"/>
</dbReference>
<proteinExistence type="predicted"/>
<organism evidence="4 5">
    <name type="scientific">Ferrimonas sediminum</name>
    <dbReference type="NCBI Taxonomy" id="718193"/>
    <lineage>
        <taxon>Bacteria</taxon>
        <taxon>Pseudomonadati</taxon>
        <taxon>Pseudomonadota</taxon>
        <taxon>Gammaproteobacteria</taxon>
        <taxon>Alteromonadales</taxon>
        <taxon>Ferrimonadaceae</taxon>
        <taxon>Ferrimonas</taxon>
    </lineage>
</organism>
<dbReference type="Gene3D" id="3.10.580.10">
    <property type="entry name" value="CBS-domain"/>
    <property type="match status" value="1"/>
</dbReference>
<dbReference type="InterPro" id="IPR046342">
    <property type="entry name" value="CBS_dom_sf"/>
</dbReference>
<keyword evidence="1 2" id="KW-0129">CBS domain</keyword>
<dbReference type="Proteomes" id="UP000199527">
    <property type="component" value="Unassembled WGS sequence"/>
</dbReference>
<gene>
    <name evidence="4" type="ORF">SAMN04488540_11675</name>
</gene>
<dbReference type="PROSITE" id="PS51371">
    <property type="entry name" value="CBS"/>
    <property type="match status" value="2"/>
</dbReference>
<dbReference type="PANTHER" id="PTHR43080:SF26">
    <property type="entry name" value="REGULATORY PROTEIN"/>
    <property type="match status" value="1"/>
</dbReference>
<evidence type="ECO:0000313" key="5">
    <source>
        <dbReference type="Proteomes" id="UP000199527"/>
    </source>
</evidence>
<sequence>MHTQMTVSQVMHTPSLVLSPRQSVTEALDALLAAGASAAPVVGNDGRLLGFLSEHDLLIDLWCCDYQPDKPLTVAELMQDEVDALAPGDNLMQLAETICVDVGSVFPTSDSGSATSLCALPLRERARRSRQWRPHHYPVVDDGQLVGMVSRRDLMQALRPLYASLA</sequence>
<accession>A0A1G8Y1W1</accession>